<dbReference type="EMBL" id="SRXV01000002">
    <property type="protein sequence ID" value="TGY92974.1"/>
    <property type="molecule type" value="Genomic_DNA"/>
</dbReference>
<feature type="domain" description="Aspartate/glutamate/uridylate kinase" evidence="9">
    <location>
        <begin position="19"/>
        <end position="248"/>
    </location>
</feature>
<dbReference type="OrthoDB" id="9804434at2"/>
<dbReference type="GO" id="GO:0004349">
    <property type="term" value="F:glutamate 5-kinase activity"/>
    <property type="evidence" value="ECO:0007669"/>
    <property type="project" value="UniProtKB-UniRule"/>
</dbReference>
<comment type="function">
    <text evidence="8">Catalyzes the transfer of a phosphate group to glutamate to form L-glutamate 5-phosphate.</text>
</comment>
<protein>
    <recommendedName>
        <fullName evidence="8">Glutamate 5-kinase</fullName>
        <ecNumber evidence="8">2.7.2.11</ecNumber>
    </recommendedName>
    <alternativeName>
        <fullName evidence="8">Gamma-glutamyl kinase</fullName>
        <shortName evidence="8">GK</shortName>
    </alternativeName>
</protein>
<dbReference type="InterPro" id="IPR001057">
    <property type="entry name" value="Glu/AcGlu_kinase"/>
</dbReference>
<evidence type="ECO:0000313" key="11">
    <source>
        <dbReference type="Proteomes" id="UP000305451"/>
    </source>
</evidence>
<feature type="binding site" evidence="8">
    <location>
        <begin position="184"/>
        <end position="185"/>
    </location>
    <ligand>
        <name>ATP</name>
        <dbReference type="ChEBI" id="CHEBI:30616"/>
    </ligand>
</feature>
<feature type="binding site" evidence="8">
    <location>
        <position position="23"/>
    </location>
    <ligand>
        <name>ATP</name>
        <dbReference type="ChEBI" id="CHEBI:30616"/>
    </ligand>
</feature>
<comment type="pathway">
    <text evidence="8">Amino-acid biosynthesis; L-proline biosynthesis; L-glutamate 5-semialdehyde from L-glutamate: step 1/2.</text>
</comment>
<dbReference type="FunFam" id="3.40.1160.10:FF:000006">
    <property type="entry name" value="Glutamate 5-kinase"/>
    <property type="match status" value="1"/>
</dbReference>
<keyword evidence="5 8" id="KW-0547">Nucleotide-binding</keyword>
<accession>A0A4S2HAN2</accession>
<evidence type="ECO:0000256" key="2">
    <source>
        <dbReference type="ARBA" id="ARBA00022605"/>
    </source>
</evidence>
<keyword evidence="2 8" id="KW-0028">Amino-acid biosynthesis</keyword>
<keyword evidence="11" id="KW-1185">Reference proteome</keyword>
<keyword evidence="3 8" id="KW-0641">Proline biosynthesis</keyword>
<keyword evidence="7 8" id="KW-0067">ATP-binding</keyword>
<dbReference type="PANTHER" id="PTHR43654:SF1">
    <property type="entry name" value="ISOPENTENYL PHOSPHATE KINASE"/>
    <property type="match status" value="1"/>
</dbReference>
<reference evidence="10 11" key="1">
    <citation type="journal article" date="2013" name="Int. J. Syst. Evol. Microbiol.">
        <title>Marinicauda pacifica gen. nov., sp. nov., a prosthecate alphaproteobacterium of the family Hyphomonadaceae isolated from deep seawater.</title>
        <authorList>
            <person name="Zhang X.Y."/>
            <person name="Li G.W."/>
            <person name="Wang C.S."/>
            <person name="Zhang Y.J."/>
            <person name="Xu X.W."/>
            <person name="Li H."/>
            <person name="Liu A."/>
            <person name="Liu C."/>
            <person name="Xie B.B."/>
            <person name="Qin Q.L."/>
            <person name="Xu Z."/>
            <person name="Chen X.L."/>
            <person name="Zhou B.C."/>
            <person name="Zhang Y.Z."/>
        </authorList>
    </citation>
    <scope>NUCLEOTIDE SEQUENCE [LARGE SCALE GENOMIC DNA]</scope>
    <source>
        <strain evidence="10 11">P-1 km-3</strain>
    </source>
</reference>
<dbReference type="InterPro" id="IPR041739">
    <property type="entry name" value="G5K_ProB"/>
</dbReference>
<feature type="binding site" evidence="8">
    <location>
        <begin position="227"/>
        <end position="233"/>
    </location>
    <ligand>
        <name>ATP</name>
        <dbReference type="ChEBI" id="CHEBI:30616"/>
    </ligand>
</feature>
<dbReference type="InterPro" id="IPR019797">
    <property type="entry name" value="Glutamate_5-kinase_CS"/>
</dbReference>
<keyword evidence="1 8" id="KW-0963">Cytoplasm</keyword>
<comment type="similarity">
    <text evidence="8">Belongs to the glutamate 5-kinase family.</text>
</comment>
<organism evidence="10 11">
    <name type="scientific">Marinicauda pacifica</name>
    <dbReference type="NCBI Taxonomy" id="1133559"/>
    <lineage>
        <taxon>Bacteria</taxon>
        <taxon>Pseudomonadati</taxon>
        <taxon>Pseudomonadota</taxon>
        <taxon>Alphaproteobacteria</taxon>
        <taxon>Maricaulales</taxon>
        <taxon>Maricaulaceae</taxon>
        <taxon>Marinicauda</taxon>
    </lineage>
</organism>
<proteinExistence type="inferred from homology"/>
<dbReference type="PANTHER" id="PTHR43654">
    <property type="entry name" value="GLUTAMATE 5-KINASE"/>
    <property type="match status" value="1"/>
</dbReference>
<keyword evidence="6 8" id="KW-0418">Kinase</keyword>
<dbReference type="InterPro" id="IPR001048">
    <property type="entry name" value="Asp/Glu/Uridylate_kinase"/>
</dbReference>
<dbReference type="GO" id="GO:0055129">
    <property type="term" value="P:L-proline biosynthetic process"/>
    <property type="evidence" value="ECO:0007669"/>
    <property type="project" value="UniProtKB-UniRule"/>
</dbReference>
<gene>
    <name evidence="8 10" type="primary">proB</name>
    <name evidence="10" type="ORF">E5162_07860</name>
</gene>
<dbReference type="PROSITE" id="PS00902">
    <property type="entry name" value="GLUTAMATE_5_KINASE"/>
    <property type="match status" value="1"/>
</dbReference>
<dbReference type="InterPro" id="IPR011529">
    <property type="entry name" value="Glu_5kinase"/>
</dbReference>
<dbReference type="AlphaFoldDB" id="A0A4S2HAN2"/>
<dbReference type="PIRSF" id="PIRSF000729">
    <property type="entry name" value="GK"/>
    <property type="match status" value="1"/>
</dbReference>
<dbReference type="GO" id="GO:0005829">
    <property type="term" value="C:cytosol"/>
    <property type="evidence" value="ECO:0007669"/>
    <property type="project" value="TreeGrafter"/>
</dbReference>
<evidence type="ECO:0000256" key="5">
    <source>
        <dbReference type="ARBA" id="ARBA00022741"/>
    </source>
</evidence>
<keyword evidence="4 8" id="KW-0808">Transferase</keyword>
<evidence type="ECO:0000256" key="7">
    <source>
        <dbReference type="ARBA" id="ARBA00022840"/>
    </source>
</evidence>
<feature type="binding site" evidence="8">
    <location>
        <position position="164"/>
    </location>
    <ligand>
        <name>substrate</name>
    </ligand>
</feature>
<dbReference type="EC" id="2.7.2.11" evidence="8"/>
<name>A0A4S2HAN2_9PROT</name>
<comment type="catalytic activity">
    <reaction evidence="8">
        <text>L-glutamate + ATP = L-glutamyl 5-phosphate + ADP</text>
        <dbReference type="Rhea" id="RHEA:14877"/>
        <dbReference type="ChEBI" id="CHEBI:29985"/>
        <dbReference type="ChEBI" id="CHEBI:30616"/>
        <dbReference type="ChEBI" id="CHEBI:58274"/>
        <dbReference type="ChEBI" id="CHEBI:456216"/>
        <dbReference type="EC" id="2.7.2.11"/>
    </reaction>
</comment>
<dbReference type="CDD" id="cd04242">
    <property type="entry name" value="AAK_G5K_ProB"/>
    <property type="match status" value="1"/>
</dbReference>
<dbReference type="NCBIfam" id="TIGR01027">
    <property type="entry name" value="proB"/>
    <property type="match status" value="1"/>
</dbReference>
<evidence type="ECO:0000256" key="4">
    <source>
        <dbReference type="ARBA" id="ARBA00022679"/>
    </source>
</evidence>
<sequence length="277" mass="28947">MKTPATASRFEHALGRARRLVIKIGSNQLTDPETGRARDSVFEAIAEDIAALRETGKAVVLVSSGAVALGRLRLGLPLSRTLSLPEKQAAAAVGQILLTEAWSRAFARSGVLTAQTLLSPGDTETGQRRDNARNTLACLLDMGVLPIVNENDTVATEELRYGDNDRLAARIAPLLPACGLVLLSDVDGLYSADPVLDPDAQPIDQIEDVFALDPALAGGPRAGSPGTGGMASKIAAARLAAAHACWTVIARASDRPLRAGSAARLTFIGARQNEIAS</sequence>
<dbReference type="PRINTS" id="PR00474">
    <property type="entry name" value="GLU5KINASE"/>
</dbReference>
<evidence type="ECO:0000256" key="6">
    <source>
        <dbReference type="ARBA" id="ARBA00022777"/>
    </source>
</evidence>
<evidence type="ECO:0000313" key="10">
    <source>
        <dbReference type="EMBL" id="TGY92974.1"/>
    </source>
</evidence>
<dbReference type="InterPro" id="IPR005715">
    <property type="entry name" value="Glu_5kinase/COase_Synthase"/>
</dbReference>
<dbReference type="InterPro" id="IPR036393">
    <property type="entry name" value="AceGlu_kinase-like_sf"/>
</dbReference>
<dbReference type="HAMAP" id="MF_00456">
    <property type="entry name" value="ProB"/>
    <property type="match status" value="1"/>
</dbReference>
<evidence type="ECO:0000256" key="3">
    <source>
        <dbReference type="ARBA" id="ARBA00022650"/>
    </source>
</evidence>
<dbReference type="UniPathway" id="UPA00098">
    <property type="reaction ID" value="UER00359"/>
</dbReference>
<comment type="subcellular location">
    <subcellularLocation>
        <location evidence="8">Cytoplasm</location>
    </subcellularLocation>
</comment>
<evidence type="ECO:0000256" key="1">
    <source>
        <dbReference type="ARBA" id="ARBA00022490"/>
    </source>
</evidence>
<dbReference type="Proteomes" id="UP000305451">
    <property type="component" value="Unassembled WGS sequence"/>
</dbReference>
<dbReference type="RefSeq" id="WP_135944623.1">
    <property type="nucleotide sequence ID" value="NZ_BMEI01000002.1"/>
</dbReference>
<dbReference type="SUPFAM" id="SSF53633">
    <property type="entry name" value="Carbamate kinase-like"/>
    <property type="match status" value="1"/>
</dbReference>
<evidence type="ECO:0000256" key="8">
    <source>
        <dbReference type="HAMAP-Rule" id="MF_00456"/>
    </source>
</evidence>
<dbReference type="Gene3D" id="3.40.1160.10">
    <property type="entry name" value="Acetylglutamate kinase-like"/>
    <property type="match status" value="1"/>
</dbReference>
<evidence type="ECO:0000259" key="9">
    <source>
        <dbReference type="Pfam" id="PF00696"/>
    </source>
</evidence>
<comment type="caution">
    <text evidence="10">The sequence shown here is derived from an EMBL/GenBank/DDBJ whole genome shotgun (WGS) entry which is preliminary data.</text>
</comment>
<feature type="binding site" evidence="8">
    <location>
        <position position="152"/>
    </location>
    <ligand>
        <name>substrate</name>
    </ligand>
</feature>
<dbReference type="Pfam" id="PF00696">
    <property type="entry name" value="AA_kinase"/>
    <property type="match status" value="1"/>
</dbReference>
<feature type="binding site" evidence="8">
    <location>
        <position position="64"/>
    </location>
    <ligand>
        <name>substrate</name>
    </ligand>
</feature>
<dbReference type="GO" id="GO:0005524">
    <property type="term" value="F:ATP binding"/>
    <property type="evidence" value="ECO:0007669"/>
    <property type="project" value="UniProtKB-KW"/>
</dbReference>